<sequence length="322" mass="35773">MGSVTSRHEDCRAGAEHAPAFITPENVSYRMGFAPSARMTASNGTLSAAIWRFEHKSEYEVRGPAVENTDLISITISGAHHHTYFGNGRRKWSRVHPPFHMNVVVAGEEPRGIFRSEQPFSYLHVYIPHAMVERIAVESGAVRAGRSVTLIDPMCSRDPLAEQICRGLVRELKQRDGCSRMMVESLGHQLAVRLVRQHSSASGSTALATKTGSRYRDWRLRRAIDYLEAHLSADVGVVEVADAVGLSPGRLTALFREGTGETPHRWLMNRRLTRACELLATPSYSITEIAHRCGFASSQHLATVMRRQLATTPTGYRRSILA</sequence>
<dbReference type="STRING" id="47839.BN973_01801"/>
<dbReference type="PANTHER" id="PTHR46796">
    <property type="entry name" value="HTH-TYPE TRANSCRIPTIONAL ACTIVATOR RHAS-RELATED"/>
    <property type="match status" value="1"/>
</dbReference>
<reference evidence="6 7" key="3">
    <citation type="submission" date="2016-01" db="EMBL/GenBank/DDBJ databases">
        <title>The new phylogeny of the genus Mycobacterium.</title>
        <authorList>
            <person name="Tarcisio F."/>
            <person name="Conor M."/>
            <person name="Antonella G."/>
            <person name="Elisabetta G."/>
            <person name="Giulia F.S."/>
            <person name="Sara T."/>
            <person name="Anna F."/>
            <person name="Clotilde B."/>
            <person name="Roberto B."/>
            <person name="Veronica D.S."/>
            <person name="Fabio R."/>
            <person name="Monica P."/>
            <person name="Olivier J."/>
            <person name="Enrico T."/>
            <person name="Nicola S."/>
        </authorList>
    </citation>
    <scope>NUCLEOTIDE SEQUENCE [LARGE SCALE GENOMIC DNA]</scope>
    <source>
        <strain evidence="6 7">DSM 44626</strain>
    </source>
</reference>
<dbReference type="RefSeq" id="WP_051641181.1">
    <property type="nucleotide sequence ID" value="NZ_HG964446.1"/>
</dbReference>
<gene>
    <name evidence="6" type="ORF">AWC29_18775</name>
    <name evidence="5" type="ORF">BN973_01801</name>
</gene>
<dbReference type="Proteomes" id="UP000193710">
    <property type="component" value="Unassembled WGS sequence"/>
</dbReference>
<dbReference type="eggNOG" id="COG4977">
    <property type="taxonomic scope" value="Bacteria"/>
</dbReference>
<evidence type="ECO:0000256" key="1">
    <source>
        <dbReference type="ARBA" id="ARBA00023015"/>
    </source>
</evidence>
<evidence type="ECO:0000256" key="3">
    <source>
        <dbReference type="ARBA" id="ARBA00023163"/>
    </source>
</evidence>
<dbReference type="GO" id="GO:0003700">
    <property type="term" value="F:DNA-binding transcription factor activity"/>
    <property type="evidence" value="ECO:0007669"/>
    <property type="project" value="InterPro"/>
</dbReference>
<reference evidence="5" key="1">
    <citation type="journal article" date="2014" name="Genome Announc.">
        <title>Draft Genome Sequence of Mycobacterium triplex DSM 44626.</title>
        <authorList>
            <person name="Sassi M."/>
            <person name="Croce O."/>
            <person name="Robert C."/>
            <person name="Raoult D."/>
            <person name="Drancourt M."/>
        </authorList>
    </citation>
    <scope>NUCLEOTIDE SEQUENCE [LARGE SCALE GENOMIC DNA]</scope>
    <source>
        <strain evidence="5">DSM 44626</strain>
    </source>
</reference>
<dbReference type="PROSITE" id="PS01124">
    <property type="entry name" value="HTH_ARAC_FAMILY_2"/>
    <property type="match status" value="1"/>
</dbReference>
<dbReference type="Gene3D" id="1.10.10.60">
    <property type="entry name" value="Homeodomain-like"/>
    <property type="match status" value="2"/>
</dbReference>
<evidence type="ECO:0000313" key="6">
    <source>
        <dbReference type="EMBL" id="ORX03002.1"/>
    </source>
</evidence>
<keyword evidence="2" id="KW-0238">DNA-binding</keyword>
<name>A0A024JW30_9MYCO</name>
<dbReference type="SMART" id="SM00342">
    <property type="entry name" value="HTH_ARAC"/>
    <property type="match status" value="1"/>
</dbReference>
<keyword evidence="7" id="KW-1185">Reference proteome</keyword>
<dbReference type="InterPro" id="IPR009057">
    <property type="entry name" value="Homeodomain-like_sf"/>
</dbReference>
<dbReference type="PANTHER" id="PTHR46796:SF6">
    <property type="entry name" value="ARAC SUBFAMILY"/>
    <property type="match status" value="1"/>
</dbReference>
<dbReference type="EMBL" id="HG964446">
    <property type="protein sequence ID" value="CDO87448.1"/>
    <property type="molecule type" value="Genomic_DNA"/>
</dbReference>
<dbReference type="HOGENOM" id="CLU_868449_0_0_11"/>
<keyword evidence="1" id="KW-0805">Transcription regulation</keyword>
<dbReference type="InterPro" id="IPR018060">
    <property type="entry name" value="HTH_AraC"/>
</dbReference>
<dbReference type="EMBL" id="LQPY01000024">
    <property type="protein sequence ID" value="ORX03002.1"/>
    <property type="molecule type" value="Genomic_DNA"/>
</dbReference>
<protein>
    <submittedName>
        <fullName evidence="5">AraC family transcriptional regulator</fullName>
    </submittedName>
</protein>
<dbReference type="OrthoDB" id="2060755at2"/>
<evidence type="ECO:0000256" key="2">
    <source>
        <dbReference type="ARBA" id="ARBA00023125"/>
    </source>
</evidence>
<accession>A0A024JW30</accession>
<dbReference type="Pfam" id="PF12833">
    <property type="entry name" value="HTH_18"/>
    <property type="match status" value="1"/>
</dbReference>
<evidence type="ECO:0000313" key="7">
    <source>
        <dbReference type="Proteomes" id="UP000193710"/>
    </source>
</evidence>
<evidence type="ECO:0000259" key="4">
    <source>
        <dbReference type="PROSITE" id="PS01124"/>
    </source>
</evidence>
<dbReference type="Proteomes" id="UP000028880">
    <property type="component" value="Unassembled WGS sequence"/>
</dbReference>
<organism evidence="5">
    <name type="scientific">Mycobacterium triplex</name>
    <dbReference type="NCBI Taxonomy" id="47839"/>
    <lineage>
        <taxon>Bacteria</taxon>
        <taxon>Bacillati</taxon>
        <taxon>Actinomycetota</taxon>
        <taxon>Actinomycetes</taxon>
        <taxon>Mycobacteriales</taxon>
        <taxon>Mycobacteriaceae</taxon>
        <taxon>Mycobacterium</taxon>
        <taxon>Mycobacterium simiae complex</taxon>
    </lineage>
</organism>
<dbReference type="GO" id="GO:0043565">
    <property type="term" value="F:sequence-specific DNA binding"/>
    <property type="evidence" value="ECO:0007669"/>
    <property type="project" value="InterPro"/>
</dbReference>
<keyword evidence="3" id="KW-0804">Transcription</keyword>
<reference evidence="5" key="2">
    <citation type="submission" date="2014-04" db="EMBL/GenBank/DDBJ databases">
        <authorList>
            <person name="Urmite Genomes U."/>
        </authorList>
    </citation>
    <scope>NUCLEOTIDE SEQUENCE</scope>
    <source>
        <strain evidence="5">DSM 44626</strain>
    </source>
</reference>
<dbReference type="InterPro" id="IPR050204">
    <property type="entry name" value="AraC_XylS_family_regulators"/>
</dbReference>
<evidence type="ECO:0000313" key="5">
    <source>
        <dbReference type="EMBL" id="CDO87448.1"/>
    </source>
</evidence>
<dbReference type="SUPFAM" id="SSF46689">
    <property type="entry name" value="Homeodomain-like"/>
    <property type="match status" value="2"/>
</dbReference>
<feature type="domain" description="HTH araC/xylS-type" evidence="4">
    <location>
        <begin position="221"/>
        <end position="319"/>
    </location>
</feature>
<dbReference type="AlphaFoldDB" id="A0A024JW30"/>
<proteinExistence type="predicted"/>